<feature type="region of interest" description="Disordered" evidence="1">
    <location>
        <begin position="268"/>
        <end position="323"/>
    </location>
</feature>
<evidence type="ECO:0000313" key="3">
    <source>
        <dbReference type="RefSeq" id="XP_026192748.1"/>
    </source>
</evidence>
<evidence type="ECO:0000313" key="2">
    <source>
        <dbReference type="Proteomes" id="UP000515125"/>
    </source>
</evidence>
<dbReference type="RefSeq" id="XP_026192748.1">
    <property type="nucleotide sequence ID" value="XM_026336963.1"/>
</dbReference>
<dbReference type="OrthoDB" id="354916at2759"/>
<dbReference type="Proteomes" id="UP000515125">
    <property type="component" value="Unplaced"/>
</dbReference>
<gene>
    <name evidence="3" type="primary">LOC34618920</name>
</gene>
<dbReference type="AlphaFoldDB" id="A0A6P6RXY9"/>
<name>A0A6P6RXY9_9EIME</name>
<protein>
    <submittedName>
        <fullName evidence="3">Uncharacterized protein LOC34618920</fullName>
    </submittedName>
</protein>
<organism evidence="2 3">
    <name type="scientific">Cyclospora cayetanensis</name>
    <dbReference type="NCBI Taxonomy" id="88456"/>
    <lineage>
        <taxon>Eukaryota</taxon>
        <taxon>Sar</taxon>
        <taxon>Alveolata</taxon>
        <taxon>Apicomplexa</taxon>
        <taxon>Conoidasida</taxon>
        <taxon>Coccidia</taxon>
        <taxon>Eucoccidiorida</taxon>
        <taxon>Eimeriorina</taxon>
        <taxon>Eimeriidae</taxon>
        <taxon>Cyclospora</taxon>
    </lineage>
</organism>
<feature type="compositionally biased region" description="Basic and acidic residues" evidence="1">
    <location>
        <begin position="310"/>
        <end position="322"/>
    </location>
</feature>
<dbReference type="GeneID" id="34618920"/>
<sequence length="518" mass="55476">MPPFTTGSASSKGPVLYAEGALDVPIRGPSGVTVPAAPLLPSFTASPCVLRARPGFFLPARKLEPAKLYMSNYLKNQHKMQQQMKVAVPTDWEPSPESYQGFPQAPHDLQGSSAPLTSNETTLWDNLAQISDETALRDTGFVGFTFARAAAEREEALPCAKPACGCMATVGWVDEFQCPHSGWSRPGSFSAACGFSLDAAAAREIAAAAAQGDVLAAATVQQFFSLGDAAPLRGEGVPTAYKMQGKQELSKSTVPPRMQGPLEIVQPTLGSRNTMPRNGRRLKSAIPLAETPVGRAPKQTQRASRMWASKPRDKGHERDSPSRRYYTVQDTDTDVALRGICGERARSEQASSTSRVDDQAKPLDCLMRDLEGTNAKALRSIVLRLIDCRRLETQIEADSHQLQVLDAILHQHEAPDTAVAHLLGKYGGDPGQPLAQYLIPPRKANLHGVPIEAHTQAQGRKALQEDEILNKRALKSGLPINEGIRSKGAPGPSSPGGISVVNAALGVGLHHSTFAGEV</sequence>
<evidence type="ECO:0000256" key="1">
    <source>
        <dbReference type="SAM" id="MobiDB-lite"/>
    </source>
</evidence>
<keyword evidence="2" id="KW-1185">Reference proteome</keyword>
<accession>A0A6P6RXY9</accession>
<proteinExistence type="predicted"/>
<reference evidence="3" key="1">
    <citation type="submission" date="2025-08" db="UniProtKB">
        <authorList>
            <consortium name="RefSeq"/>
        </authorList>
    </citation>
    <scope>IDENTIFICATION</scope>
</reference>